<evidence type="ECO:0000313" key="3">
    <source>
        <dbReference type="EMBL" id="PWW12620.1"/>
    </source>
</evidence>
<dbReference type="PANTHER" id="PTHR42783">
    <property type="entry name" value="GLUTAMATE SYNTHASE [NADPH] SMALL CHAIN"/>
    <property type="match status" value="1"/>
</dbReference>
<keyword evidence="4" id="KW-1185">Reference proteome</keyword>
<sequence>MNKHAPLGIDLAGVQAGRLAPADYAREFADCEAPLTAHQAVTEADRCHYCYDAPCSQACPADIDVPGFIHRVAQNNTRGAAELILKANVLGGICSRVCPTENLCQQACVRNAQDGKPLNIALLQRFATDQFFADGGKPLFVRAPATGKRVAVVGAGPAGLAVAHQLAVAGHEVDMFDASPKAGGLNEYGLARYKVGEDFASKEVAWLLSVGGIHFHPQTRLGLDVQLNTLREEYDAVFLGLGLAAVNDASLGSAEPTGVMDAVDFIARLRQSTDLSQLPVGRNVVVIGGGMTAIDAAVQAKKLGARDVTLVYRRGAESMKASPKEQAFAKDNGVTLRYWSAPLAYEQQNNQVTGVTFSVMAQSDTGLADSGERYTLAADWVLKAIGQAYDPAPAGAAITLKQGRILTNEQGQTSLPGVWAGGDCCFGGLDLTVDAVRQGKIAAVSIAQALSVATSHADFAGEHAHG</sequence>
<dbReference type="InterPro" id="IPR028261">
    <property type="entry name" value="DPD_II"/>
</dbReference>
<dbReference type="PANTHER" id="PTHR42783:SF3">
    <property type="entry name" value="GLUTAMATE SYNTHASE [NADPH] SMALL CHAIN-RELATED"/>
    <property type="match status" value="1"/>
</dbReference>
<dbReference type="InterPro" id="IPR023753">
    <property type="entry name" value="FAD/NAD-binding_dom"/>
</dbReference>
<dbReference type="Gene3D" id="1.10.1060.10">
    <property type="entry name" value="Alpha-helical ferredoxin"/>
    <property type="match status" value="1"/>
</dbReference>
<dbReference type="InterPro" id="IPR036188">
    <property type="entry name" value="FAD/NAD-bd_sf"/>
</dbReference>
<organism evidence="3 4">
    <name type="scientific">Mangrovibacter plantisponsor</name>
    <dbReference type="NCBI Taxonomy" id="451513"/>
    <lineage>
        <taxon>Bacteria</taxon>
        <taxon>Pseudomonadati</taxon>
        <taxon>Pseudomonadota</taxon>
        <taxon>Gammaproteobacteria</taxon>
        <taxon>Enterobacterales</taxon>
        <taxon>Enterobacteriaceae</taxon>
        <taxon>Mangrovibacter</taxon>
    </lineage>
</organism>
<dbReference type="GO" id="GO:0016491">
    <property type="term" value="F:oxidoreductase activity"/>
    <property type="evidence" value="ECO:0007669"/>
    <property type="project" value="InterPro"/>
</dbReference>
<dbReference type="Gene3D" id="3.50.50.60">
    <property type="entry name" value="FAD/NAD(P)-binding domain"/>
    <property type="match status" value="3"/>
</dbReference>
<accession>A0A317QCA2</accession>
<evidence type="ECO:0000259" key="2">
    <source>
        <dbReference type="Pfam" id="PF14691"/>
    </source>
</evidence>
<reference evidence="3 4" key="1">
    <citation type="submission" date="2018-05" db="EMBL/GenBank/DDBJ databases">
        <title>Genomic Encyclopedia of Type Strains, Phase IV (KMG-IV): sequencing the most valuable type-strain genomes for metagenomic binning, comparative biology and taxonomic classification.</title>
        <authorList>
            <person name="Goeker M."/>
        </authorList>
    </citation>
    <scope>NUCLEOTIDE SEQUENCE [LARGE SCALE GENOMIC DNA]</scope>
    <source>
        <strain evidence="3 4">DSM 19579</strain>
    </source>
</reference>
<feature type="domain" description="FAD/NAD(P)-binding" evidence="1">
    <location>
        <begin position="149"/>
        <end position="439"/>
    </location>
</feature>
<dbReference type="Pfam" id="PF07992">
    <property type="entry name" value="Pyr_redox_2"/>
    <property type="match status" value="1"/>
</dbReference>
<dbReference type="InterPro" id="IPR009051">
    <property type="entry name" value="Helical_ferredxn"/>
</dbReference>
<gene>
    <name evidence="3" type="ORF">DES37_101188</name>
</gene>
<dbReference type="PRINTS" id="PR00419">
    <property type="entry name" value="ADXRDTASE"/>
</dbReference>
<evidence type="ECO:0000313" key="4">
    <source>
        <dbReference type="Proteomes" id="UP000246744"/>
    </source>
</evidence>
<proteinExistence type="predicted"/>
<dbReference type="RefSeq" id="WP_245929921.1">
    <property type="nucleotide sequence ID" value="NZ_QGTS01000001.1"/>
</dbReference>
<dbReference type="GO" id="GO:0051536">
    <property type="term" value="F:iron-sulfur cluster binding"/>
    <property type="evidence" value="ECO:0007669"/>
    <property type="project" value="InterPro"/>
</dbReference>
<feature type="domain" description="Dihydroprymidine dehydrogenase" evidence="2">
    <location>
        <begin position="26"/>
        <end position="133"/>
    </location>
</feature>
<dbReference type="Pfam" id="PF14691">
    <property type="entry name" value="Fer4_20"/>
    <property type="match status" value="1"/>
</dbReference>
<evidence type="ECO:0000259" key="1">
    <source>
        <dbReference type="Pfam" id="PF07992"/>
    </source>
</evidence>
<name>A0A317QCA2_9ENTR</name>
<dbReference type="EMBL" id="QGTS01000001">
    <property type="protein sequence ID" value="PWW12620.1"/>
    <property type="molecule type" value="Genomic_DNA"/>
</dbReference>
<dbReference type="Proteomes" id="UP000246744">
    <property type="component" value="Unassembled WGS sequence"/>
</dbReference>
<dbReference type="SUPFAM" id="SSF46548">
    <property type="entry name" value="alpha-helical ferredoxin"/>
    <property type="match status" value="1"/>
</dbReference>
<dbReference type="SUPFAM" id="SSF51971">
    <property type="entry name" value="Nucleotide-binding domain"/>
    <property type="match status" value="1"/>
</dbReference>
<dbReference type="AlphaFoldDB" id="A0A317QCA2"/>
<comment type="caution">
    <text evidence="3">The sequence shown here is derived from an EMBL/GenBank/DDBJ whole genome shotgun (WGS) entry which is preliminary data.</text>
</comment>
<protein>
    <submittedName>
        <fullName evidence="3">NADPH-dependent glutamate synthase beta subunit-like oxidoreductase</fullName>
    </submittedName>
</protein>